<dbReference type="EMBL" id="ANFO01000635">
    <property type="protein sequence ID" value="KGQ07859.1"/>
    <property type="molecule type" value="Genomic_DNA"/>
</dbReference>
<accession>A0A0A2W4G8</accession>
<dbReference type="HOGENOM" id="CLU_1895809_0_0_1"/>
<feature type="compositionally biased region" description="Basic residues" evidence="1">
    <location>
        <begin position="41"/>
        <end position="55"/>
    </location>
</feature>
<name>A0A0A2W4G8_BEABA</name>
<dbReference type="Proteomes" id="UP000030106">
    <property type="component" value="Unassembled WGS sequence"/>
</dbReference>
<dbReference type="OrthoDB" id="4869252at2759"/>
<protein>
    <submittedName>
        <fullName evidence="2">Uncharacterized protein</fullName>
    </submittedName>
</protein>
<dbReference type="AlphaFoldDB" id="A0A0A2W4G8"/>
<organism evidence="2 3">
    <name type="scientific">Beauveria bassiana D1-5</name>
    <dbReference type="NCBI Taxonomy" id="1245745"/>
    <lineage>
        <taxon>Eukaryota</taxon>
        <taxon>Fungi</taxon>
        <taxon>Dikarya</taxon>
        <taxon>Ascomycota</taxon>
        <taxon>Pezizomycotina</taxon>
        <taxon>Sordariomycetes</taxon>
        <taxon>Hypocreomycetidae</taxon>
        <taxon>Hypocreales</taxon>
        <taxon>Cordycipitaceae</taxon>
        <taxon>Beauveria</taxon>
    </lineage>
</organism>
<evidence type="ECO:0000313" key="3">
    <source>
        <dbReference type="Proteomes" id="UP000030106"/>
    </source>
</evidence>
<proteinExistence type="predicted"/>
<sequence length="135" mass="14649">MASIIIVVIACSKSLYKAGQKRRSKKRELAAAFAQGDKPGVRHRRSAQPARRPRRVLNNNNNGGSHYTATTYSSSNGLVPSRLPEPLEPAESRDDLESLARASTIASESGGGRRRMSDESTLAEVAREGAWTART</sequence>
<comment type="caution">
    <text evidence="2">The sequence shown here is derived from an EMBL/GenBank/DDBJ whole genome shotgun (WGS) entry which is preliminary data.</text>
</comment>
<feature type="compositionally biased region" description="Polar residues" evidence="1">
    <location>
        <begin position="65"/>
        <end position="78"/>
    </location>
</feature>
<evidence type="ECO:0000256" key="1">
    <source>
        <dbReference type="SAM" id="MobiDB-lite"/>
    </source>
</evidence>
<gene>
    <name evidence="2" type="ORF">BBAD15_g6807</name>
</gene>
<evidence type="ECO:0000313" key="2">
    <source>
        <dbReference type="EMBL" id="KGQ07859.1"/>
    </source>
</evidence>
<feature type="region of interest" description="Disordered" evidence="1">
    <location>
        <begin position="27"/>
        <end position="135"/>
    </location>
</feature>
<reference evidence="2 3" key="1">
    <citation type="submission" date="2012-10" db="EMBL/GenBank/DDBJ databases">
        <title>Genome sequencing and analysis of entomopathogenic fungi Beauveria bassiana D1-5.</title>
        <authorList>
            <person name="Li Q."/>
            <person name="Wang L."/>
            <person name="Zhang Z."/>
            <person name="Wang Q."/>
            <person name="Ren J."/>
            <person name="Wang M."/>
            <person name="Xu W."/>
            <person name="Wang J."/>
            <person name="Lu Y."/>
            <person name="Du Q."/>
            <person name="Sun Z."/>
        </authorList>
    </citation>
    <scope>NUCLEOTIDE SEQUENCE [LARGE SCALE GENOMIC DNA]</scope>
    <source>
        <strain evidence="2 3">D1-5</strain>
    </source>
</reference>